<evidence type="ECO:0000256" key="1">
    <source>
        <dbReference type="ARBA" id="ARBA00022438"/>
    </source>
</evidence>
<dbReference type="Gene3D" id="3.40.630.10">
    <property type="entry name" value="Zn peptidases"/>
    <property type="match status" value="1"/>
</dbReference>
<evidence type="ECO:0000313" key="9">
    <source>
        <dbReference type="Proteomes" id="UP000886740"/>
    </source>
</evidence>
<dbReference type="GO" id="GO:0008235">
    <property type="term" value="F:metalloexopeptidase activity"/>
    <property type="evidence" value="ECO:0007669"/>
    <property type="project" value="InterPro"/>
</dbReference>
<dbReference type="SUPFAM" id="SSF53187">
    <property type="entry name" value="Zn-dependent exopeptidases"/>
    <property type="match status" value="1"/>
</dbReference>
<proteinExistence type="predicted"/>
<dbReference type="EMBL" id="DXEL01000087">
    <property type="protein sequence ID" value="HIX75944.1"/>
    <property type="molecule type" value="Genomic_DNA"/>
</dbReference>
<evidence type="ECO:0000256" key="4">
    <source>
        <dbReference type="ARBA" id="ARBA00022729"/>
    </source>
</evidence>
<evidence type="ECO:0000256" key="6">
    <source>
        <dbReference type="ARBA" id="ARBA00022833"/>
    </source>
</evidence>
<sequence>MANRNTFLFLMLLVLCACGGESPVDKAARIASTERLRQHTEAIAHDSCQGRKPFTPGADRAVGYIAGQMRALGLTPFDGDSYLQSVKLIAARTEASPEMTLKTPKGTTRLRKLEDFTAFSARIEPTIEIDDAQLVFAGYGIVAPEYGKNDYAGIENPGDKVAVVLVNDPGLDGGDPDYFSGDIMTYYGRWRYKFEEAARQGLKGALIIHDTRGAGYPWSVVQASAKSKMYVDDGNDDYHCPLNGWIQQEAARRLLADNGYDLDQLRAIARRADFRPLELASTVSVSMTNRFERDESPNLIGYIPGSEPTDESVVYLGHWDHLGHGAPIDGDSIINGATDNAVAVAWMLEIARCFQSLDVKPRRNIVFLSPTCEESGLLGTQYYVAHPLFPIEKVAAVINMDVVPLWGENNDVTITGYGQSNLDSLVAVIARKQGRYIMPDPDASNGMFYRSDHLPFMRRGVPAMFAKGWNDNRQHGKAWSAERVKDYWANTYHKPTDQTHPESDDYGGLLQEVRLFFELGYRLAEGHDYPRWNPKSEFGQILER</sequence>
<evidence type="ECO:0000256" key="2">
    <source>
        <dbReference type="ARBA" id="ARBA00022670"/>
    </source>
</evidence>
<keyword evidence="2" id="KW-0645">Protease</keyword>
<comment type="caution">
    <text evidence="8">The sequence shown here is derived from an EMBL/GenBank/DDBJ whole genome shotgun (WGS) entry which is preliminary data.</text>
</comment>
<dbReference type="InterPro" id="IPR045175">
    <property type="entry name" value="M28_fam"/>
</dbReference>
<dbReference type="PANTHER" id="PTHR12147">
    <property type="entry name" value="METALLOPEPTIDASE M28 FAMILY MEMBER"/>
    <property type="match status" value="1"/>
</dbReference>
<reference evidence="8" key="1">
    <citation type="journal article" date="2021" name="PeerJ">
        <title>Extensive microbial diversity within the chicken gut microbiome revealed by metagenomics and culture.</title>
        <authorList>
            <person name="Gilroy R."/>
            <person name="Ravi A."/>
            <person name="Getino M."/>
            <person name="Pursley I."/>
            <person name="Horton D.L."/>
            <person name="Alikhan N.F."/>
            <person name="Baker D."/>
            <person name="Gharbi K."/>
            <person name="Hall N."/>
            <person name="Watson M."/>
            <person name="Adriaenssens E.M."/>
            <person name="Foster-Nyarko E."/>
            <person name="Jarju S."/>
            <person name="Secka A."/>
            <person name="Antonio M."/>
            <person name="Oren A."/>
            <person name="Chaudhuri R.R."/>
            <person name="La Ragione R."/>
            <person name="Hildebrand F."/>
            <person name="Pallen M.J."/>
        </authorList>
    </citation>
    <scope>NUCLEOTIDE SEQUENCE</scope>
    <source>
        <strain evidence="8">ChiGjej6B6-14162</strain>
    </source>
</reference>
<dbReference type="Proteomes" id="UP000886740">
    <property type="component" value="Unassembled WGS sequence"/>
</dbReference>
<evidence type="ECO:0000259" key="7">
    <source>
        <dbReference type="Pfam" id="PF04389"/>
    </source>
</evidence>
<protein>
    <submittedName>
        <fullName evidence="8">M28 family peptidase</fullName>
    </submittedName>
</protein>
<keyword evidence="4" id="KW-0732">Signal</keyword>
<dbReference type="AlphaFoldDB" id="A0A9D2BHY6"/>
<keyword evidence="1" id="KW-0031">Aminopeptidase</keyword>
<organism evidence="8 9">
    <name type="scientific">Candidatus Parabacteroides intestinipullorum</name>
    <dbReference type="NCBI Taxonomy" id="2838723"/>
    <lineage>
        <taxon>Bacteria</taxon>
        <taxon>Pseudomonadati</taxon>
        <taxon>Bacteroidota</taxon>
        <taxon>Bacteroidia</taxon>
        <taxon>Bacteroidales</taxon>
        <taxon>Tannerellaceae</taxon>
        <taxon>Parabacteroides</taxon>
    </lineage>
</organism>
<dbReference type="GO" id="GO:0004177">
    <property type="term" value="F:aminopeptidase activity"/>
    <property type="evidence" value="ECO:0007669"/>
    <property type="project" value="UniProtKB-KW"/>
</dbReference>
<accession>A0A9D2BHY6</accession>
<keyword evidence="5" id="KW-0378">Hydrolase</keyword>
<reference evidence="8" key="2">
    <citation type="submission" date="2021-04" db="EMBL/GenBank/DDBJ databases">
        <authorList>
            <person name="Gilroy R."/>
        </authorList>
    </citation>
    <scope>NUCLEOTIDE SEQUENCE</scope>
    <source>
        <strain evidence="8">ChiGjej6B6-14162</strain>
    </source>
</reference>
<dbReference type="GO" id="GO:0006508">
    <property type="term" value="P:proteolysis"/>
    <property type="evidence" value="ECO:0007669"/>
    <property type="project" value="UniProtKB-KW"/>
</dbReference>
<dbReference type="GO" id="GO:0046872">
    <property type="term" value="F:metal ion binding"/>
    <property type="evidence" value="ECO:0007669"/>
    <property type="project" value="UniProtKB-KW"/>
</dbReference>
<dbReference type="PANTHER" id="PTHR12147:SF56">
    <property type="entry name" value="AMINOPEPTIDASE YDR415C-RELATED"/>
    <property type="match status" value="1"/>
</dbReference>
<name>A0A9D2BHY6_9BACT</name>
<dbReference type="Pfam" id="PF04389">
    <property type="entry name" value="Peptidase_M28"/>
    <property type="match status" value="1"/>
</dbReference>
<evidence type="ECO:0000313" key="8">
    <source>
        <dbReference type="EMBL" id="HIX75944.1"/>
    </source>
</evidence>
<keyword evidence="6" id="KW-0862">Zinc</keyword>
<dbReference type="PROSITE" id="PS51257">
    <property type="entry name" value="PROKAR_LIPOPROTEIN"/>
    <property type="match status" value="1"/>
</dbReference>
<dbReference type="InterPro" id="IPR007484">
    <property type="entry name" value="Peptidase_M28"/>
</dbReference>
<keyword evidence="3" id="KW-0479">Metal-binding</keyword>
<feature type="domain" description="Peptidase M28" evidence="7">
    <location>
        <begin position="298"/>
        <end position="500"/>
    </location>
</feature>
<gene>
    <name evidence="8" type="ORF">H9977_13070</name>
</gene>
<evidence type="ECO:0000256" key="3">
    <source>
        <dbReference type="ARBA" id="ARBA00022723"/>
    </source>
</evidence>
<evidence type="ECO:0000256" key="5">
    <source>
        <dbReference type="ARBA" id="ARBA00022801"/>
    </source>
</evidence>